<name>A0A0G4MD94_VERLO</name>
<reference evidence="1 2" key="1">
    <citation type="submission" date="2015-05" db="EMBL/GenBank/DDBJ databases">
        <authorList>
            <person name="Wang D.B."/>
            <person name="Wang M."/>
        </authorList>
    </citation>
    <scope>NUCLEOTIDE SEQUENCE [LARGE SCALE GENOMIC DNA]</scope>
    <source>
        <strain evidence="1">VL1</strain>
    </source>
</reference>
<proteinExistence type="predicted"/>
<evidence type="ECO:0000313" key="1">
    <source>
        <dbReference type="EMBL" id="CRK31890.1"/>
    </source>
</evidence>
<evidence type="ECO:0000313" key="2">
    <source>
        <dbReference type="Proteomes" id="UP000044602"/>
    </source>
</evidence>
<feature type="non-terminal residue" evidence="1">
    <location>
        <position position="1"/>
    </location>
</feature>
<protein>
    <submittedName>
        <fullName evidence="1">Uncharacterized protein</fullName>
    </submittedName>
</protein>
<dbReference type="Proteomes" id="UP000044602">
    <property type="component" value="Unassembled WGS sequence"/>
</dbReference>
<dbReference type="AlphaFoldDB" id="A0A0G4MD94"/>
<gene>
    <name evidence="1" type="ORF">BN1708_018869</name>
</gene>
<keyword evidence="2" id="KW-1185">Reference proteome</keyword>
<sequence>ASSLPHDDRRHSLHVD</sequence>
<dbReference type="EMBL" id="CVQH01021927">
    <property type="protein sequence ID" value="CRK31890.1"/>
    <property type="molecule type" value="Genomic_DNA"/>
</dbReference>
<organism evidence="1 2">
    <name type="scientific">Verticillium longisporum</name>
    <name type="common">Verticillium dahliae var. longisporum</name>
    <dbReference type="NCBI Taxonomy" id="100787"/>
    <lineage>
        <taxon>Eukaryota</taxon>
        <taxon>Fungi</taxon>
        <taxon>Dikarya</taxon>
        <taxon>Ascomycota</taxon>
        <taxon>Pezizomycotina</taxon>
        <taxon>Sordariomycetes</taxon>
        <taxon>Hypocreomycetidae</taxon>
        <taxon>Glomerellales</taxon>
        <taxon>Plectosphaerellaceae</taxon>
        <taxon>Verticillium</taxon>
    </lineage>
</organism>
<accession>A0A0G4MD94</accession>